<dbReference type="SUPFAM" id="SSF69065">
    <property type="entry name" value="RNase III domain-like"/>
    <property type="match status" value="1"/>
</dbReference>
<dbReference type="RefSeq" id="WP_090942622.1">
    <property type="nucleotide sequence ID" value="NZ_FOTS01000055.1"/>
</dbReference>
<dbReference type="InterPro" id="IPR036389">
    <property type="entry name" value="RNase_III_sf"/>
</dbReference>
<dbReference type="OrthoDB" id="46571at2"/>
<dbReference type="EC" id="3.1.26.-" evidence="4"/>
<evidence type="ECO:0000256" key="1">
    <source>
        <dbReference type="ARBA" id="ARBA00022722"/>
    </source>
</evidence>
<evidence type="ECO:0000256" key="4">
    <source>
        <dbReference type="HAMAP-Rule" id="MF_01468"/>
    </source>
</evidence>
<keyword evidence="4" id="KW-0963">Cytoplasm</keyword>
<keyword evidence="4" id="KW-0460">Magnesium</keyword>
<dbReference type="InterPro" id="IPR008226">
    <property type="entry name" value="Mini3_fam"/>
</dbReference>
<comment type="subunit">
    <text evidence="4">Homodimer.</text>
</comment>
<feature type="active site" evidence="4">
    <location>
        <position position="45"/>
    </location>
</feature>
<keyword evidence="2 4" id="KW-0255">Endonuclease</keyword>
<dbReference type="HAMAP" id="MF_01468">
    <property type="entry name" value="RNase_Mini_III"/>
    <property type="match status" value="1"/>
</dbReference>
<keyword evidence="3 4" id="KW-0378">Hydrolase</keyword>
<dbReference type="PANTHER" id="PTHR34276:SF1">
    <property type="entry name" value="MINI-RIBONUCLEASE 3"/>
    <property type="match status" value="1"/>
</dbReference>
<dbReference type="EMBL" id="FOTS01000055">
    <property type="protein sequence ID" value="SFM20768.1"/>
    <property type="molecule type" value="Genomic_DNA"/>
</dbReference>
<comment type="cofactor">
    <cofactor evidence="4">
        <name>Mg(2+)</name>
        <dbReference type="ChEBI" id="CHEBI:18420"/>
    </cofactor>
</comment>
<dbReference type="PANTHER" id="PTHR34276">
    <property type="entry name" value="MINI-RIBONUCLEASE 3"/>
    <property type="match status" value="1"/>
</dbReference>
<keyword evidence="1 4" id="KW-0540">Nuclease</keyword>
<keyword evidence="4" id="KW-0690">Ribosome biogenesis</keyword>
<evidence type="ECO:0000256" key="2">
    <source>
        <dbReference type="ARBA" id="ARBA00022759"/>
    </source>
</evidence>
<dbReference type="InterPro" id="IPR000999">
    <property type="entry name" value="RNase_III_dom"/>
</dbReference>
<comment type="function">
    <text evidence="4">Involved in correct processing of both the 5' and 3' ends of 23S rRNA precursor. Processes 30S rRNA precursor transcript even in absence of ribonuclease 3 (Rnc); Rnc processes 30S rRNA into smaller rRNA precursors.</text>
</comment>
<dbReference type="GO" id="GO:0005737">
    <property type="term" value="C:cytoplasm"/>
    <property type="evidence" value="ECO:0007669"/>
    <property type="project" value="UniProtKB-SubCell"/>
</dbReference>
<dbReference type="STRING" id="1123291.SAMN04490355_10557"/>
<dbReference type="SMART" id="SM00535">
    <property type="entry name" value="RIBOc"/>
    <property type="match status" value="1"/>
</dbReference>
<comment type="similarity">
    <text evidence="4">Belongs to the MrnC RNase family.</text>
</comment>
<proteinExistence type="inferred from homology"/>
<dbReference type="GO" id="GO:0006364">
    <property type="term" value="P:rRNA processing"/>
    <property type="evidence" value="ECO:0007669"/>
    <property type="project" value="UniProtKB-UniRule"/>
</dbReference>
<evidence type="ECO:0000313" key="6">
    <source>
        <dbReference type="EMBL" id="SFM20768.1"/>
    </source>
</evidence>
<gene>
    <name evidence="4" type="primary">mrnC</name>
    <name evidence="6" type="ORF">SAMN04490355_10557</name>
</gene>
<protein>
    <recommendedName>
        <fullName evidence="4">Mini-ribonuclease 3</fullName>
        <shortName evidence="4">Mini-3</shortName>
        <shortName evidence="4">Mini-RNase 3</shortName>
        <ecNumber evidence="4">3.1.26.-</ecNumber>
    </recommendedName>
    <alternativeName>
        <fullName evidence="4">Mini-RNase III</fullName>
        <shortName evidence="4">Mini-III</shortName>
    </alternativeName>
</protein>
<keyword evidence="4" id="KW-0699">rRNA-binding</keyword>
<dbReference type="AlphaFoldDB" id="A0A1I4NZ23"/>
<dbReference type="Pfam" id="PF00636">
    <property type="entry name" value="Ribonuclease_3"/>
    <property type="match status" value="1"/>
</dbReference>
<keyword evidence="4" id="KW-0698">rRNA processing</keyword>
<comment type="subcellular location">
    <subcellularLocation>
        <location evidence="4">Cytoplasm</location>
    </subcellularLocation>
</comment>
<dbReference type="GO" id="GO:0004525">
    <property type="term" value="F:ribonuclease III activity"/>
    <property type="evidence" value="ECO:0007669"/>
    <property type="project" value="InterPro"/>
</dbReference>
<accession>A0A1I4NZ23</accession>
<keyword evidence="4" id="KW-0694">RNA-binding</keyword>
<name>A0A1I4NZ23_9FIRM</name>
<reference evidence="7" key="1">
    <citation type="submission" date="2016-10" db="EMBL/GenBank/DDBJ databases">
        <authorList>
            <person name="Varghese N."/>
            <person name="Submissions S."/>
        </authorList>
    </citation>
    <scope>NUCLEOTIDE SEQUENCE [LARGE SCALE GENOMIC DNA]</scope>
    <source>
        <strain evidence="7">DSM 13327</strain>
    </source>
</reference>
<organism evidence="6 7">
    <name type="scientific">Pelosinus propionicus DSM 13327</name>
    <dbReference type="NCBI Taxonomy" id="1123291"/>
    <lineage>
        <taxon>Bacteria</taxon>
        <taxon>Bacillati</taxon>
        <taxon>Bacillota</taxon>
        <taxon>Negativicutes</taxon>
        <taxon>Selenomonadales</taxon>
        <taxon>Sporomusaceae</taxon>
        <taxon>Pelosinus</taxon>
    </lineage>
</organism>
<feature type="domain" description="RNase III" evidence="5">
    <location>
        <begin position="8"/>
        <end position="157"/>
    </location>
</feature>
<dbReference type="Proteomes" id="UP000199520">
    <property type="component" value="Unassembled WGS sequence"/>
</dbReference>
<dbReference type="GO" id="GO:0019843">
    <property type="term" value="F:rRNA binding"/>
    <property type="evidence" value="ECO:0007669"/>
    <property type="project" value="UniProtKB-UniRule"/>
</dbReference>
<sequence>MKFDQFQYLLSNVFQENEGEGPPPIKYKDLPVERLHPLVLAYVGDAYFTLYIRTTLLAYEQNKVRVMHTLDSKIVSATMQAIAYQSLEGQLTEQEMSIVKRGRNAKSTVPKSATVAEYRNSTGFEALLGYLYLGKNYERLSELVEKAFAIIAREMTKDAKKSGEKK</sequence>
<evidence type="ECO:0000259" key="5">
    <source>
        <dbReference type="SMART" id="SM00535"/>
    </source>
</evidence>
<evidence type="ECO:0000256" key="3">
    <source>
        <dbReference type="ARBA" id="ARBA00022801"/>
    </source>
</evidence>
<dbReference type="Gene3D" id="1.10.1520.10">
    <property type="entry name" value="Ribonuclease III domain"/>
    <property type="match status" value="1"/>
</dbReference>
<keyword evidence="7" id="KW-1185">Reference proteome</keyword>
<evidence type="ECO:0000313" key="7">
    <source>
        <dbReference type="Proteomes" id="UP000199520"/>
    </source>
</evidence>